<accession>A0AA38BNG3</accession>
<dbReference type="PANTHER" id="PTHR30457">
    <property type="entry name" value="5'-NUCLEOTIDASE SURE"/>
    <property type="match status" value="1"/>
</dbReference>
<dbReference type="InterPro" id="IPR002828">
    <property type="entry name" value="SurE-like_Pase/nucleotidase"/>
</dbReference>
<keyword evidence="3" id="KW-0378">Hydrolase</keyword>
<dbReference type="EMBL" id="JAHRHJ020003813">
    <property type="protein sequence ID" value="KAH9288015.1"/>
    <property type="molecule type" value="Genomic_DNA"/>
</dbReference>
<dbReference type="OMA" id="SKLCWQA"/>
<comment type="caution">
    <text evidence="5">The sequence shown here is derived from an EMBL/GenBank/DDBJ whole genome shotgun (WGS) entry which is preliminary data.</text>
</comment>
<dbReference type="PANTHER" id="PTHR30457:SF5">
    <property type="entry name" value="OS01G0709400 PROTEIN"/>
    <property type="match status" value="1"/>
</dbReference>
<dbReference type="GO" id="GO:0046872">
    <property type="term" value="F:metal ion binding"/>
    <property type="evidence" value="ECO:0007669"/>
    <property type="project" value="UniProtKB-KW"/>
</dbReference>
<evidence type="ECO:0000256" key="3">
    <source>
        <dbReference type="ARBA" id="ARBA00022801"/>
    </source>
</evidence>
<dbReference type="Pfam" id="PF01975">
    <property type="entry name" value="SurE"/>
    <property type="match status" value="1"/>
</dbReference>
<evidence type="ECO:0000256" key="1">
    <source>
        <dbReference type="ARBA" id="ARBA00011062"/>
    </source>
</evidence>
<feature type="domain" description="Survival protein SurE-like phosphatase/nucleotidase" evidence="4">
    <location>
        <begin position="1"/>
        <end position="156"/>
    </location>
</feature>
<keyword evidence="2" id="KW-0479">Metal-binding</keyword>
<protein>
    <recommendedName>
        <fullName evidence="4">Survival protein SurE-like phosphatase/nucleotidase domain-containing protein</fullName>
    </recommendedName>
</protein>
<keyword evidence="6" id="KW-1185">Reference proteome</keyword>
<proteinExistence type="inferred from homology"/>
<evidence type="ECO:0000256" key="2">
    <source>
        <dbReference type="ARBA" id="ARBA00022723"/>
    </source>
</evidence>
<evidence type="ECO:0000313" key="6">
    <source>
        <dbReference type="Proteomes" id="UP000824469"/>
    </source>
</evidence>
<dbReference type="InterPro" id="IPR030048">
    <property type="entry name" value="SurE"/>
</dbReference>
<dbReference type="Proteomes" id="UP000824469">
    <property type="component" value="Unassembled WGS sequence"/>
</dbReference>
<organism evidence="5 6">
    <name type="scientific">Taxus chinensis</name>
    <name type="common">Chinese yew</name>
    <name type="synonym">Taxus wallichiana var. chinensis</name>
    <dbReference type="NCBI Taxonomy" id="29808"/>
    <lineage>
        <taxon>Eukaryota</taxon>
        <taxon>Viridiplantae</taxon>
        <taxon>Streptophyta</taxon>
        <taxon>Embryophyta</taxon>
        <taxon>Tracheophyta</taxon>
        <taxon>Spermatophyta</taxon>
        <taxon>Pinopsida</taxon>
        <taxon>Pinidae</taxon>
        <taxon>Conifers II</taxon>
        <taxon>Cupressales</taxon>
        <taxon>Taxaceae</taxon>
        <taxon>Taxus</taxon>
    </lineage>
</organism>
<dbReference type="AlphaFoldDB" id="A0AA38BNG3"/>
<dbReference type="GO" id="GO:0008252">
    <property type="term" value="F:nucleotidase activity"/>
    <property type="evidence" value="ECO:0007669"/>
    <property type="project" value="InterPro"/>
</dbReference>
<reference evidence="5 6" key="1">
    <citation type="journal article" date="2021" name="Nat. Plants">
        <title>The Taxus genome provides insights into paclitaxel biosynthesis.</title>
        <authorList>
            <person name="Xiong X."/>
            <person name="Gou J."/>
            <person name="Liao Q."/>
            <person name="Li Y."/>
            <person name="Zhou Q."/>
            <person name="Bi G."/>
            <person name="Li C."/>
            <person name="Du R."/>
            <person name="Wang X."/>
            <person name="Sun T."/>
            <person name="Guo L."/>
            <person name="Liang H."/>
            <person name="Lu P."/>
            <person name="Wu Y."/>
            <person name="Zhang Z."/>
            <person name="Ro D.K."/>
            <person name="Shang Y."/>
            <person name="Huang S."/>
            <person name="Yan J."/>
        </authorList>
    </citation>
    <scope>NUCLEOTIDE SEQUENCE [LARGE SCALE GENOMIC DNA]</scope>
    <source>
        <strain evidence="5">Ta-2019</strain>
    </source>
</reference>
<feature type="non-terminal residue" evidence="5">
    <location>
        <position position="1"/>
    </location>
</feature>
<comment type="similarity">
    <text evidence="1">Belongs to the SurE nucleotidase family.</text>
</comment>
<gene>
    <name evidence="5" type="ORF">KI387_032132</name>
</gene>
<dbReference type="SUPFAM" id="SSF64167">
    <property type="entry name" value="SurE-like"/>
    <property type="match status" value="1"/>
</dbReference>
<evidence type="ECO:0000259" key="4">
    <source>
        <dbReference type="Pfam" id="PF01975"/>
    </source>
</evidence>
<name>A0AA38BNG3_TAXCH</name>
<evidence type="ECO:0000313" key="5">
    <source>
        <dbReference type="EMBL" id="KAH9288015.1"/>
    </source>
</evidence>
<sequence>DKSWISHSVTTRETLVASTVDIKGATAYEASGTPSDCVSLGLSGMLFPGVKPAMVISGIHKGSNCGHHIIYSGTVAGAREALLNGVPSIAISLNWKKGESCDTHFKEAAEICLPLIYAALRDIEKGVYARDCFLKIDIPTRPSAHKGFKVTRHCMSRPLTSWQAVTSQRHLSGQFMSREQSLGIQLAQLGRAASAAGAARRHFSGKKNVEVESVAAGKPGKPESQNGAVKKYFRVQLSENQCGEKDDDLDYGTLEEGFVTVTPLGLTSNVDLETRTSTAAWIDTLLSPKSPKGL</sequence>
<dbReference type="Gene3D" id="3.40.1210.10">
    <property type="entry name" value="Survival protein SurE-like phosphatase/nucleotidase"/>
    <property type="match status" value="1"/>
</dbReference>
<dbReference type="InterPro" id="IPR036523">
    <property type="entry name" value="SurE-like_sf"/>
</dbReference>